<dbReference type="EMBL" id="JWZT01001108">
    <property type="protein sequence ID" value="KII72750.1"/>
    <property type="molecule type" value="Genomic_DNA"/>
</dbReference>
<evidence type="ECO:0000313" key="3">
    <source>
        <dbReference type="EMBL" id="KII72750.1"/>
    </source>
</evidence>
<sequence length="284" mass="31083">MTSLLRITMIYAHYEGGLTSLGQAFTNLVGLSIGIEPMRILYLRPSMGSIPIVTLLAVFVQLSSSFFGRKKSKLKFKCTPKLSDIIERGPKYLLAVDDFDDDGGKKKKKDKWTKMYTCVLDKIIAQHRIPDMVDLRACCRSSKKRREKCKKKCRKFAICMLENQMSIISTAFSTLTLRINQNRAQRSGSFNSGVPFNPYSSGPGGPQPNFNPFRGPLAGIQINKPLGQGAGGTGMPPGYPPPSYSPPGYPPPGYSPPGYPPTGGFYGSTNSYRGKGVILNIIGP</sequence>
<keyword evidence="4" id="KW-1185">Reference proteome</keyword>
<keyword evidence="2" id="KW-0472">Membrane</keyword>
<gene>
    <name evidence="3" type="ORF">RF11_00657</name>
</gene>
<feature type="compositionally biased region" description="Polar residues" evidence="1">
    <location>
        <begin position="186"/>
        <end position="200"/>
    </location>
</feature>
<evidence type="ECO:0000256" key="1">
    <source>
        <dbReference type="SAM" id="MobiDB-lite"/>
    </source>
</evidence>
<feature type="compositionally biased region" description="Pro residues" evidence="1">
    <location>
        <begin position="237"/>
        <end position="253"/>
    </location>
</feature>
<dbReference type="AlphaFoldDB" id="A0A0C2N8U6"/>
<evidence type="ECO:0000256" key="2">
    <source>
        <dbReference type="SAM" id="Phobius"/>
    </source>
</evidence>
<feature type="transmembrane region" description="Helical" evidence="2">
    <location>
        <begin position="48"/>
        <end position="67"/>
    </location>
</feature>
<feature type="region of interest" description="Disordered" evidence="1">
    <location>
        <begin position="186"/>
        <end position="207"/>
    </location>
</feature>
<proteinExistence type="predicted"/>
<evidence type="ECO:0000313" key="4">
    <source>
        <dbReference type="Proteomes" id="UP000031668"/>
    </source>
</evidence>
<feature type="region of interest" description="Disordered" evidence="1">
    <location>
        <begin position="222"/>
        <end position="253"/>
    </location>
</feature>
<reference evidence="3 4" key="1">
    <citation type="journal article" date="2014" name="Genome Biol. Evol.">
        <title>The genome of the myxosporean Thelohanellus kitauei shows adaptations to nutrient acquisition within its fish host.</title>
        <authorList>
            <person name="Yang Y."/>
            <person name="Xiong J."/>
            <person name="Zhou Z."/>
            <person name="Huo F."/>
            <person name="Miao W."/>
            <person name="Ran C."/>
            <person name="Liu Y."/>
            <person name="Zhang J."/>
            <person name="Feng J."/>
            <person name="Wang M."/>
            <person name="Wang M."/>
            <person name="Wang L."/>
            <person name="Yao B."/>
        </authorList>
    </citation>
    <scope>NUCLEOTIDE SEQUENCE [LARGE SCALE GENOMIC DNA]</scope>
    <source>
        <strain evidence="3">Wuqing</strain>
    </source>
</reference>
<organism evidence="3 4">
    <name type="scientific">Thelohanellus kitauei</name>
    <name type="common">Myxosporean</name>
    <dbReference type="NCBI Taxonomy" id="669202"/>
    <lineage>
        <taxon>Eukaryota</taxon>
        <taxon>Metazoa</taxon>
        <taxon>Cnidaria</taxon>
        <taxon>Myxozoa</taxon>
        <taxon>Myxosporea</taxon>
        <taxon>Bivalvulida</taxon>
        <taxon>Platysporina</taxon>
        <taxon>Myxobolidae</taxon>
        <taxon>Thelohanellus</taxon>
    </lineage>
</organism>
<keyword evidence="2" id="KW-0812">Transmembrane</keyword>
<accession>A0A0C2N8U6</accession>
<protein>
    <submittedName>
        <fullName evidence="3">Uncharacterized protein</fullName>
    </submittedName>
</protein>
<dbReference type="Proteomes" id="UP000031668">
    <property type="component" value="Unassembled WGS sequence"/>
</dbReference>
<name>A0A0C2N8U6_THEKT</name>
<comment type="caution">
    <text evidence="3">The sequence shown here is derived from an EMBL/GenBank/DDBJ whole genome shotgun (WGS) entry which is preliminary data.</text>
</comment>
<keyword evidence="2" id="KW-1133">Transmembrane helix</keyword>